<proteinExistence type="predicted"/>
<dbReference type="AlphaFoldDB" id="A0A1C2S5L2"/>
<keyword evidence="1" id="KW-0732">Signal</keyword>
<reference evidence="2" key="1">
    <citation type="submission" date="2020-12" db="EMBL/GenBank/DDBJ databases">
        <authorList>
            <person name="Chopjitt P."/>
        </authorList>
    </citation>
    <scope>NUCLEOTIDE SEQUENCE</scope>
    <source>
        <strain evidence="2">AP1</strain>
    </source>
</reference>
<dbReference type="EMBL" id="JAEFCT010000019">
    <property type="protein sequence ID" value="MBK1446390.1"/>
    <property type="molecule type" value="Genomic_DNA"/>
</dbReference>
<feature type="signal peptide" evidence="1">
    <location>
        <begin position="1"/>
        <end position="24"/>
    </location>
</feature>
<protein>
    <submittedName>
        <fullName evidence="2">Uncharacterized protein</fullName>
    </submittedName>
</protein>
<organism evidence="2 3">
    <name type="scientific">Acinetobacter pittii</name>
    <name type="common">Acinetobacter genomosp. 3</name>
    <dbReference type="NCBI Taxonomy" id="48296"/>
    <lineage>
        <taxon>Bacteria</taxon>
        <taxon>Pseudomonadati</taxon>
        <taxon>Pseudomonadota</taxon>
        <taxon>Gammaproteobacteria</taxon>
        <taxon>Moraxellales</taxon>
        <taxon>Moraxellaceae</taxon>
        <taxon>Acinetobacter</taxon>
        <taxon>Acinetobacter calcoaceticus/baumannii complex</taxon>
    </lineage>
</organism>
<name>A0A1C2S5L2_ACIPI</name>
<evidence type="ECO:0000313" key="3">
    <source>
        <dbReference type="Proteomes" id="UP000660083"/>
    </source>
</evidence>
<comment type="caution">
    <text evidence="2">The sequence shown here is derived from an EMBL/GenBank/DDBJ whole genome shotgun (WGS) entry which is preliminary data.</text>
</comment>
<accession>K9CVH1</accession>
<evidence type="ECO:0000256" key="1">
    <source>
        <dbReference type="SAM" id="SignalP"/>
    </source>
</evidence>
<feature type="chain" id="PRO_5003928074" evidence="1">
    <location>
        <begin position="25"/>
        <end position="249"/>
    </location>
</feature>
<dbReference type="Proteomes" id="UP000660083">
    <property type="component" value="Unassembled WGS sequence"/>
</dbReference>
<dbReference type="RefSeq" id="WP_002115578.1">
    <property type="nucleotide sequence ID" value="NZ_AMST01000030.1"/>
</dbReference>
<sequence length="249" mass="29067">MQKNNKWCSGAVLLLSLMAQVSYAEKDISTQPFANIKASQQDIDLICKQMRQKCSGDAILWKGKNTQDSIYYLIDESPQIVQVKKQNNQYKVVDQWDFKDYQHNNKEPHTDDLAPDGLQIFPALYPLNKNGYAIAVVNRWFTGYSGGGRFEENADFIKLKPHGEYQVALKDIAFSSREMIRACFSEQDYKKSPHCHDEAWMILNIQFKDVGQPYYLWQLNYKNYSWEAFKSKKTITVEQSREEVMPFKK</sequence>
<gene>
    <name evidence="2" type="ORF">JDA50_18470</name>
</gene>
<evidence type="ECO:0000313" key="2">
    <source>
        <dbReference type="EMBL" id="MBK1446390.1"/>
    </source>
</evidence>
<accession>A0A1C2S5L2</accession>